<proteinExistence type="predicted"/>
<gene>
    <name evidence="2" type="ORF">FNU76_00410</name>
</gene>
<dbReference type="Proteomes" id="UP000317550">
    <property type="component" value="Chromosome"/>
</dbReference>
<dbReference type="Gene3D" id="3.10.450.40">
    <property type="match status" value="1"/>
</dbReference>
<dbReference type="OrthoDB" id="9802846at2"/>
<accession>A0A516SA50</accession>
<dbReference type="SUPFAM" id="SSF160719">
    <property type="entry name" value="gpW/gp25-like"/>
    <property type="match status" value="1"/>
</dbReference>
<dbReference type="InterPro" id="IPR007048">
    <property type="entry name" value="IraD/Gp25-like"/>
</dbReference>
<organism evidence="2 3">
    <name type="scientific">Chitinimonas arctica</name>
    <dbReference type="NCBI Taxonomy" id="2594795"/>
    <lineage>
        <taxon>Bacteria</taxon>
        <taxon>Pseudomonadati</taxon>
        <taxon>Pseudomonadota</taxon>
        <taxon>Betaproteobacteria</taxon>
        <taxon>Neisseriales</taxon>
        <taxon>Chitinibacteraceae</taxon>
        <taxon>Chitinimonas</taxon>
    </lineage>
</organism>
<evidence type="ECO:0000313" key="3">
    <source>
        <dbReference type="Proteomes" id="UP000317550"/>
    </source>
</evidence>
<dbReference type="AlphaFoldDB" id="A0A516SA50"/>
<sequence>MTIAQPFIGMHRYTGQPISGRDAIVQGIHDILTTRIGSRRMRPRYGSRLPEMVDLPFNGGLKSAMQAEIAEALNAPHNWSPLLTEPLVRVKRVTLRSIVDGRFDFVIDAEINGEAALIEVAL</sequence>
<dbReference type="KEGG" id="cari:FNU76_00410"/>
<feature type="domain" description="IraD/Gp25-like" evidence="1">
    <location>
        <begin position="19"/>
        <end position="114"/>
    </location>
</feature>
<dbReference type="EMBL" id="CP041730">
    <property type="protein sequence ID" value="QDQ24928.1"/>
    <property type="molecule type" value="Genomic_DNA"/>
</dbReference>
<reference evidence="3" key="1">
    <citation type="submission" date="2019-07" db="EMBL/GenBank/DDBJ databases">
        <title>Chitinimonas sp. nov., isolated from Ny-Alesund, arctica soil.</title>
        <authorList>
            <person name="Xu Q."/>
            <person name="Peng F."/>
        </authorList>
    </citation>
    <scope>NUCLEOTIDE SEQUENCE [LARGE SCALE GENOMIC DNA]</scope>
    <source>
        <strain evidence="3">R3-44</strain>
    </source>
</reference>
<dbReference type="RefSeq" id="WP_143855853.1">
    <property type="nucleotide sequence ID" value="NZ_CP041730.1"/>
</dbReference>
<evidence type="ECO:0000259" key="1">
    <source>
        <dbReference type="Pfam" id="PF04965"/>
    </source>
</evidence>
<protein>
    <submittedName>
        <fullName evidence="2">Phage baseplate protein</fullName>
    </submittedName>
</protein>
<dbReference type="Pfam" id="PF04965">
    <property type="entry name" value="GPW_gp25"/>
    <property type="match status" value="1"/>
</dbReference>
<name>A0A516SA50_9NEIS</name>
<keyword evidence="3" id="KW-1185">Reference proteome</keyword>
<evidence type="ECO:0000313" key="2">
    <source>
        <dbReference type="EMBL" id="QDQ24928.1"/>
    </source>
</evidence>